<dbReference type="InterPro" id="IPR017853">
    <property type="entry name" value="GH"/>
</dbReference>
<sequence length="531" mass="60158">MMLTLWSSPNFDPGGWLYPPTEYSDQRLNLRIKPRYTIYDSSERSAEFIVDAQLSYTHGESYLLPSSKTKDDHYLDIRINLVEEEKVLIEEKLLINSSSSLFNFELRDLKARLDPYAIELHAQVPGPKGRTYHADTELYFLPAKNNGSTVKIDNLYGGMMVANNVTKYGFEPLLPFGFYTSCDGYLNYSLTNVSAYKNLGFNAINPVCAFAEGDLDYMFDWLDMENLWFQYDMRDSYLNLSSVAEQIPLVKHRSSFLSWYTADEPDGWQYNLSSTKAAYDLLKKEDPYHPTGLVLNCNNYYFEEYSSGTDYIMEDAYPVGIDPTFSRKFNTTCNETYGDCGCDDCKGSLLDVSDRLNTFSEYQGWLGTREKPLWSVLQAFFGEKYWARSPTPAETWVMMILSFNHKAKAIMSWTFPTTPVSLGAAHGRMAKVVSQSPVRDFLIGDDPKAIEVESHPLLDVAYWTIGKELMVSVANVETDDSKTSLTIELPVKVHSITGQPWGSSSWHLDEGGRLCTSGLGGLTSSIVTLHM</sequence>
<dbReference type="AlphaFoldDB" id="N1PRZ8"/>
<reference evidence="2" key="1">
    <citation type="journal article" date="2012" name="PLoS Genet.">
        <title>The genomes of the fungal plant pathogens Cladosporium fulvum and Dothistroma septosporum reveal adaptation to different hosts and lifestyles but also signatures of common ancestry.</title>
        <authorList>
            <person name="de Wit P.J.G.M."/>
            <person name="van der Burgt A."/>
            <person name="Oekmen B."/>
            <person name="Stergiopoulos I."/>
            <person name="Abd-Elsalam K.A."/>
            <person name="Aerts A.L."/>
            <person name="Bahkali A.H."/>
            <person name="Beenen H.G."/>
            <person name="Chettri P."/>
            <person name="Cox M.P."/>
            <person name="Datema E."/>
            <person name="de Vries R.P."/>
            <person name="Dhillon B."/>
            <person name="Ganley A.R."/>
            <person name="Griffiths S.A."/>
            <person name="Guo Y."/>
            <person name="Hamelin R.C."/>
            <person name="Henrissat B."/>
            <person name="Kabir M.S."/>
            <person name="Jashni M.K."/>
            <person name="Kema G."/>
            <person name="Klaubauf S."/>
            <person name="Lapidus A."/>
            <person name="Levasseur A."/>
            <person name="Lindquist E."/>
            <person name="Mehrabi R."/>
            <person name="Ohm R.A."/>
            <person name="Owen T.J."/>
            <person name="Salamov A."/>
            <person name="Schwelm A."/>
            <person name="Schijlen E."/>
            <person name="Sun H."/>
            <person name="van den Burg H.A."/>
            <person name="van Ham R.C.H.J."/>
            <person name="Zhang S."/>
            <person name="Goodwin S.B."/>
            <person name="Grigoriev I.V."/>
            <person name="Collemare J."/>
            <person name="Bradshaw R.E."/>
        </authorList>
    </citation>
    <scope>NUCLEOTIDE SEQUENCE [LARGE SCALE GENOMIC DNA]</scope>
    <source>
        <strain evidence="2">NZE10 / CBS 128990</strain>
    </source>
</reference>
<protein>
    <recommendedName>
        <fullName evidence="3">Glycoside hydrolase family 31 protein</fullName>
    </recommendedName>
</protein>
<organism evidence="1 2">
    <name type="scientific">Dothistroma septosporum (strain NZE10 / CBS 128990)</name>
    <name type="common">Red band needle blight fungus</name>
    <name type="synonym">Mycosphaerella pini</name>
    <dbReference type="NCBI Taxonomy" id="675120"/>
    <lineage>
        <taxon>Eukaryota</taxon>
        <taxon>Fungi</taxon>
        <taxon>Dikarya</taxon>
        <taxon>Ascomycota</taxon>
        <taxon>Pezizomycotina</taxon>
        <taxon>Dothideomycetes</taxon>
        <taxon>Dothideomycetidae</taxon>
        <taxon>Mycosphaerellales</taxon>
        <taxon>Mycosphaerellaceae</taxon>
        <taxon>Dothistroma</taxon>
    </lineage>
</organism>
<accession>N1PRZ8</accession>
<evidence type="ECO:0008006" key="3">
    <source>
        <dbReference type="Google" id="ProtNLM"/>
    </source>
</evidence>
<dbReference type="Proteomes" id="UP000016933">
    <property type="component" value="Unassembled WGS sequence"/>
</dbReference>
<dbReference type="HOGENOM" id="CLU_022442_0_0_1"/>
<evidence type="ECO:0000313" key="1">
    <source>
        <dbReference type="EMBL" id="EME46147.1"/>
    </source>
</evidence>
<dbReference type="EMBL" id="KB446537">
    <property type="protein sequence ID" value="EME46147.1"/>
    <property type="molecule type" value="Genomic_DNA"/>
</dbReference>
<evidence type="ECO:0000313" key="2">
    <source>
        <dbReference type="Proteomes" id="UP000016933"/>
    </source>
</evidence>
<reference evidence="1 2" key="2">
    <citation type="journal article" date="2012" name="PLoS Pathog.">
        <title>Diverse lifestyles and strategies of plant pathogenesis encoded in the genomes of eighteen Dothideomycetes fungi.</title>
        <authorList>
            <person name="Ohm R.A."/>
            <person name="Feau N."/>
            <person name="Henrissat B."/>
            <person name="Schoch C.L."/>
            <person name="Horwitz B.A."/>
            <person name="Barry K.W."/>
            <person name="Condon B.J."/>
            <person name="Copeland A.C."/>
            <person name="Dhillon B."/>
            <person name="Glaser F."/>
            <person name="Hesse C.N."/>
            <person name="Kosti I."/>
            <person name="LaButti K."/>
            <person name="Lindquist E.A."/>
            <person name="Lucas S."/>
            <person name="Salamov A.A."/>
            <person name="Bradshaw R.E."/>
            <person name="Ciuffetti L."/>
            <person name="Hamelin R.C."/>
            <person name="Kema G.H.J."/>
            <person name="Lawrence C."/>
            <person name="Scott J.A."/>
            <person name="Spatafora J.W."/>
            <person name="Turgeon B.G."/>
            <person name="de Wit P.J.G.M."/>
            <person name="Zhong S."/>
            <person name="Goodwin S.B."/>
            <person name="Grigoriev I.V."/>
        </authorList>
    </citation>
    <scope>NUCLEOTIDE SEQUENCE [LARGE SCALE GENOMIC DNA]</scope>
    <source>
        <strain evidence="2">NZE10 / CBS 128990</strain>
    </source>
</reference>
<gene>
    <name evidence="1" type="ORF">DOTSEDRAFT_70221</name>
</gene>
<dbReference type="OrthoDB" id="2338662at2759"/>
<dbReference type="eggNOG" id="ENOG502RG5A">
    <property type="taxonomic scope" value="Eukaryota"/>
</dbReference>
<keyword evidence="2" id="KW-1185">Reference proteome</keyword>
<proteinExistence type="predicted"/>
<dbReference type="OMA" id="WPRWCGK"/>
<dbReference type="SUPFAM" id="SSF51445">
    <property type="entry name" value="(Trans)glycosidases"/>
    <property type="match status" value="1"/>
</dbReference>
<name>N1PRZ8_DOTSN</name>
<dbReference type="STRING" id="675120.N1PRZ8"/>